<keyword evidence="1" id="KW-0436">Ligase</keyword>
<proteinExistence type="predicted"/>
<dbReference type="EMBL" id="QXRZ01000434">
    <property type="protein sequence ID" value="RIL35846.1"/>
    <property type="molecule type" value="Genomic_DNA"/>
</dbReference>
<protein>
    <submittedName>
        <fullName evidence="1">Glutamate ligase</fullName>
    </submittedName>
</protein>
<reference evidence="1 2" key="1">
    <citation type="journal article" date="2016" name="Front. Microbiol.">
        <title>Comprehensive Phylogenetic Analysis of Bovine Non-aureus Staphylococci Species Based on Whole-Genome Sequencing.</title>
        <authorList>
            <person name="Naushad S."/>
            <person name="Barkema H.W."/>
            <person name="Luby C."/>
            <person name="Condas L.A."/>
            <person name="Nobrega D.B."/>
            <person name="Carson D.A."/>
            <person name="De Buck J."/>
        </authorList>
    </citation>
    <scope>NUCLEOTIDE SEQUENCE [LARGE SCALE GENOMIC DNA]</scope>
    <source>
        <strain evidence="1 2">SNUC 1388</strain>
    </source>
</reference>
<dbReference type="GO" id="GO:0016874">
    <property type="term" value="F:ligase activity"/>
    <property type="evidence" value="ECO:0007669"/>
    <property type="project" value="UniProtKB-KW"/>
</dbReference>
<dbReference type="Proteomes" id="UP000283576">
    <property type="component" value="Unassembled WGS sequence"/>
</dbReference>
<name>A0A418HJ12_STAGA</name>
<comment type="caution">
    <text evidence="1">The sequence shown here is derived from an EMBL/GenBank/DDBJ whole genome shotgun (WGS) entry which is preliminary data.</text>
</comment>
<organism evidence="1 2">
    <name type="scientific">Staphylococcus gallinarum</name>
    <dbReference type="NCBI Taxonomy" id="1293"/>
    <lineage>
        <taxon>Bacteria</taxon>
        <taxon>Bacillati</taxon>
        <taxon>Bacillota</taxon>
        <taxon>Bacilli</taxon>
        <taxon>Bacillales</taxon>
        <taxon>Staphylococcaceae</taxon>
        <taxon>Staphylococcus</taxon>
    </lineage>
</organism>
<sequence>TGKQIDLFTLLESMTSSPHPSETYELVDYLFKNFANRKRYTEALIAKFDLSNSIAINLTGRFRVKERQCYSVL</sequence>
<evidence type="ECO:0000313" key="1">
    <source>
        <dbReference type="EMBL" id="RIL35846.1"/>
    </source>
</evidence>
<evidence type="ECO:0000313" key="2">
    <source>
        <dbReference type="Proteomes" id="UP000283576"/>
    </source>
</evidence>
<dbReference type="AlphaFoldDB" id="A0A418HJ12"/>
<accession>A0A418HJ12</accession>
<feature type="non-terminal residue" evidence="1">
    <location>
        <position position="73"/>
    </location>
</feature>
<feature type="non-terminal residue" evidence="1">
    <location>
        <position position="1"/>
    </location>
</feature>
<gene>
    <name evidence="1" type="ORF">BUZ01_16040</name>
</gene>